<evidence type="ECO:0000313" key="6">
    <source>
        <dbReference type="Proteomes" id="UP001529510"/>
    </source>
</evidence>
<gene>
    <name evidence="5" type="ORF">M9458_020410</name>
</gene>
<dbReference type="PANTHER" id="PTHR12544">
    <property type="entry name" value="GLUTAMINASE"/>
    <property type="match status" value="1"/>
</dbReference>
<keyword evidence="3" id="KW-0378">Hydrolase</keyword>
<dbReference type="PANTHER" id="PTHR12544:SF49">
    <property type="entry name" value="GLUTAMINASE KIDNEY ISOFORM, MITOCHONDRIAL"/>
    <property type="match status" value="1"/>
</dbReference>
<dbReference type="SUPFAM" id="SSF56601">
    <property type="entry name" value="beta-lactamase/transpeptidase-like"/>
    <property type="match status" value="1"/>
</dbReference>
<feature type="non-terminal residue" evidence="5">
    <location>
        <position position="1"/>
    </location>
</feature>
<sequence length="55" mass="5826">VNCESASVMAATLANGGFCPITGERVLSPEAVRNTLSLMHSCGMYDFSGQFAFHV</sequence>
<evidence type="ECO:0000256" key="4">
    <source>
        <dbReference type="ARBA" id="ARBA00049534"/>
    </source>
</evidence>
<dbReference type="InterPro" id="IPR015868">
    <property type="entry name" value="Glutaminase"/>
</dbReference>
<evidence type="ECO:0000256" key="3">
    <source>
        <dbReference type="ARBA" id="ARBA00022801"/>
    </source>
</evidence>
<dbReference type="EC" id="3.5.1.2" evidence="2"/>
<feature type="non-terminal residue" evidence="5">
    <location>
        <position position="55"/>
    </location>
</feature>
<comment type="caution">
    <text evidence="5">The sequence shown here is derived from an EMBL/GenBank/DDBJ whole genome shotgun (WGS) entry which is preliminary data.</text>
</comment>
<dbReference type="Pfam" id="PF04960">
    <property type="entry name" value="Glutaminase"/>
    <property type="match status" value="1"/>
</dbReference>
<proteinExistence type="inferred from homology"/>
<dbReference type="AlphaFoldDB" id="A0ABD0QEP1"/>
<name>A0ABD0QEP1_CIRMR</name>
<organism evidence="5 6">
    <name type="scientific">Cirrhinus mrigala</name>
    <name type="common">Mrigala</name>
    <dbReference type="NCBI Taxonomy" id="683832"/>
    <lineage>
        <taxon>Eukaryota</taxon>
        <taxon>Metazoa</taxon>
        <taxon>Chordata</taxon>
        <taxon>Craniata</taxon>
        <taxon>Vertebrata</taxon>
        <taxon>Euteleostomi</taxon>
        <taxon>Actinopterygii</taxon>
        <taxon>Neopterygii</taxon>
        <taxon>Teleostei</taxon>
        <taxon>Ostariophysi</taxon>
        <taxon>Cypriniformes</taxon>
        <taxon>Cyprinidae</taxon>
        <taxon>Labeoninae</taxon>
        <taxon>Labeonini</taxon>
        <taxon>Cirrhinus</taxon>
    </lineage>
</organism>
<dbReference type="Gene3D" id="3.40.710.10">
    <property type="entry name" value="DD-peptidase/beta-lactamase superfamily"/>
    <property type="match status" value="1"/>
</dbReference>
<keyword evidence="6" id="KW-1185">Reference proteome</keyword>
<evidence type="ECO:0000313" key="5">
    <source>
        <dbReference type="EMBL" id="KAL0184714.1"/>
    </source>
</evidence>
<dbReference type="Proteomes" id="UP001529510">
    <property type="component" value="Unassembled WGS sequence"/>
</dbReference>
<comment type="similarity">
    <text evidence="1">Belongs to the glutaminase family.</text>
</comment>
<accession>A0ABD0QEP1</accession>
<comment type="catalytic activity">
    <reaction evidence="4">
        <text>L-glutamine + H2O = L-glutamate + NH4(+)</text>
        <dbReference type="Rhea" id="RHEA:15889"/>
        <dbReference type="ChEBI" id="CHEBI:15377"/>
        <dbReference type="ChEBI" id="CHEBI:28938"/>
        <dbReference type="ChEBI" id="CHEBI:29985"/>
        <dbReference type="ChEBI" id="CHEBI:58359"/>
        <dbReference type="EC" id="3.5.1.2"/>
    </reaction>
</comment>
<dbReference type="EMBL" id="JAMKFB020000009">
    <property type="protein sequence ID" value="KAL0184714.1"/>
    <property type="molecule type" value="Genomic_DNA"/>
</dbReference>
<dbReference type="GO" id="GO:0004359">
    <property type="term" value="F:glutaminase activity"/>
    <property type="evidence" value="ECO:0007669"/>
    <property type="project" value="UniProtKB-EC"/>
</dbReference>
<evidence type="ECO:0000256" key="2">
    <source>
        <dbReference type="ARBA" id="ARBA00012918"/>
    </source>
</evidence>
<reference evidence="5 6" key="1">
    <citation type="submission" date="2024-05" db="EMBL/GenBank/DDBJ databases">
        <title>Genome sequencing and assembly of Indian major carp, Cirrhinus mrigala (Hamilton, 1822).</title>
        <authorList>
            <person name="Mohindra V."/>
            <person name="Chowdhury L.M."/>
            <person name="Lal K."/>
            <person name="Jena J.K."/>
        </authorList>
    </citation>
    <scope>NUCLEOTIDE SEQUENCE [LARGE SCALE GENOMIC DNA]</scope>
    <source>
        <strain evidence="5">CM1030</strain>
        <tissue evidence="5">Blood</tissue>
    </source>
</reference>
<protein>
    <recommendedName>
        <fullName evidence="2">glutaminase</fullName>
        <ecNumber evidence="2">3.5.1.2</ecNumber>
    </recommendedName>
</protein>
<dbReference type="InterPro" id="IPR012338">
    <property type="entry name" value="Beta-lactam/transpept-like"/>
</dbReference>
<evidence type="ECO:0000256" key="1">
    <source>
        <dbReference type="ARBA" id="ARBA00011076"/>
    </source>
</evidence>